<dbReference type="Proteomes" id="UP001207742">
    <property type="component" value="Unassembled WGS sequence"/>
</dbReference>
<gene>
    <name evidence="2" type="ORF">OL497_00840</name>
</gene>
<evidence type="ECO:0000259" key="1">
    <source>
        <dbReference type="Pfam" id="PF05076"/>
    </source>
</evidence>
<comment type="caution">
    <text evidence="2">The sequence shown here is derived from an EMBL/GenBank/DDBJ whole genome shotgun (WGS) entry which is preliminary data.</text>
</comment>
<proteinExistence type="predicted"/>
<keyword evidence="3" id="KW-1185">Reference proteome</keyword>
<name>A0ABT3IEP2_9BACT</name>
<accession>A0ABT3IEP2</accession>
<dbReference type="Pfam" id="PF05076">
    <property type="entry name" value="SUFU"/>
    <property type="match status" value="1"/>
</dbReference>
<evidence type="ECO:0000313" key="2">
    <source>
        <dbReference type="EMBL" id="MCW3482426.1"/>
    </source>
</evidence>
<organism evidence="2 3">
    <name type="scientific">Chitinophaga nivalis</name>
    <dbReference type="NCBI Taxonomy" id="2991709"/>
    <lineage>
        <taxon>Bacteria</taxon>
        <taxon>Pseudomonadati</taxon>
        <taxon>Bacteroidota</taxon>
        <taxon>Chitinophagia</taxon>
        <taxon>Chitinophagales</taxon>
        <taxon>Chitinophagaceae</taxon>
        <taxon>Chitinophaga</taxon>
    </lineage>
</organism>
<protein>
    <submittedName>
        <fullName evidence="2">Suppressor of fused domain protein</fullName>
    </submittedName>
</protein>
<dbReference type="InterPro" id="IPR020941">
    <property type="entry name" value="SUFU-like_domain"/>
</dbReference>
<reference evidence="2 3" key="1">
    <citation type="submission" date="2022-10" db="EMBL/GenBank/DDBJ databases">
        <title>Chitinophaga nivalis PC15 sp. nov., isolated from Pyeongchang county, South Korea.</title>
        <authorList>
            <person name="Trinh H.N."/>
        </authorList>
    </citation>
    <scope>NUCLEOTIDE SEQUENCE [LARGE SCALE GENOMIC DNA]</scope>
    <source>
        <strain evidence="2 3">PC14</strain>
    </source>
</reference>
<dbReference type="EMBL" id="JAPDNS010000001">
    <property type="protein sequence ID" value="MCW3482426.1"/>
    <property type="molecule type" value="Genomic_DNA"/>
</dbReference>
<sequence>MSDPEILIEQANNRGTFYAAVEQDERAAYFYLYPNEVLSSKYSPRPCWLRNLQPAPETRDVAAMKEGMAPMLEVQFCNHPQGKEPLQRERLSIVWLPEGDSAAVLYDGEVLGAIPSWELYTGEKAGSYAADCIDASEHSMTFPLGTPETNQLYGRVKAAMAFWEDWSDDTSQAWGVLQEQFITAYEAQWGKVVKYFAIDGDQWPPMGLGWFEQNDVVYLATMGVSIRPMPMVELIYMEEAPGFRRMELAMALSRKDFSDAEIMELAAIISGLADKPWKQLTWLGEGHTVAAAELPAPFESVVLSTALYNGAALQLPLAYSDKVNLFWLSPITQLEREFAHHKPNGGYDLLEKMIDGQINHVVTKRNALTFE</sequence>
<evidence type="ECO:0000313" key="3">
    <source>
        <dbReference type="Proteomes" id="UP001207742"/>
    </source>
</evidence>
<feature type="domain" description="Suppressor of fused-like" evidence="1">
    <location>
        <begin position="212"/>
        <end position="362"/>
    </location>
</feature>
<dbReference type="RefSeq" id="WP_264726808.1">
    <property type="nucleotide sequence ID" value="NZ_JAPDNR010000001.1"/>
</dbReference>